<reference evidence="10" key="2">
    <citation type="submission" date="2021-04" db="EMBL/GenBank/DDBJ databases">
        <authorList>
            <person name="Gilroy R."/>
        </authorList>
    </citation>
    <scope>NUCLEOTIDE SEQUENCE</scope>
    <source>
        <strain evidence="10">1345</strain>
    </source>
</reference>
<keyword evidence="5 9" id="KW-0812">Transmembrane</keyword>
<keyword evidence="6 9" id="KW-1133">Transmembrane helix</keyword>
<dbReference type="EMBL" id="DXCQ01000055">
    <property type="protein sequence ID" value="HIY97202.1"/>
    <property type="molecule type" value="Genomic_DNA"/>
</dbReference>
<name>A0A9D2CT05_9FIRM</name>
<feature type="transmembrane region" description="Helical" evidence="9">
    <location>
        <begin position="330"/>
        <end position="349"/>
    </location>
</feature>
<feature type="transmembrane region" description="Helical" evidence="9">
    <location>
        <begin position="298"/>
        <end position="318"/>
    </location>
</feature>
<evidence type="ECO:0000256" key="7">
    <source>
        <dbReference type="ARBA" id="ARBA00023136"/>
    </source>
</evidence>
<keyword evidence="7 9" id="KW-0472">Membrane</keyword>
<feature type="compositionally biased region" description="Basic and acidic residues" evidence="8">
    <location>
        <begin position="381"/>
        <end position="394"/>
    </location>
</feature>
<evidence type="ECO:0000256" key="2">
    <source>
        <dbReference type="ARBA" id="ARBA00007998"/>
    </source>
</evidence>
<evidence type="ECO:0000313" key="11">
    <source>
        <dbReference type="Proteomes" id="UP000886750"/>
    </source>
</evidence>
<proteinExistence type="inferred from homology"/>
<dbReference type="AlphaFoldDB" id="A0A9D2CT05"/>
<dbReference type="PANTHER" id="PTHR34975">
    <property type="entry name" value="SPORE GERMINATION PROTEIN A2"/>
    <property type="match status" value="1"/>
</dbReference>
<dbReference type="InterPro" id="IPR004761">
    <property type="entry name" value="Spore_GerAB"/>
</dbReference>
<dbReference type="Pfam" id="PF03845">
    <property type="entry name" value="Spore_permease"/>
    <property type="match status" value="1"/>
</dbReference>
<evidence type="ECO:0000256" key="4">
    <source>
        <dbReference type="ARBA" id="ARBA00022544"/>
    </source>
</evidence>
<dbReference type="GO" id="GO:0016020">
    <property type="term" value="C:membrane"/>
    <property type="evidence" value="ECO:0007669"/>
    <property type="project" value="UniProtKB-SubCell"/>
</dbReference>
<feature type="transmembrane region" description="Helical" evidence="9">
    <location>
        <begin position="81"/>
        <end position="100"/>
    </location>
</feature>
<evidence type="ECO:0000256" key="8">
    <source>
        <dbReference type="SAM" id="MobiDB-lite"/>
    </source>
</evidence>
<keyword evidence="4" id="KW-0309">Germination</keyword>
<evidence type="ECO:0000256" key="9">
    <source>
        <dbReference type="SAM" id="Phobius"/>
    </source>
</evidence>
<feature type="transmembrane region" description="Helical" evidence="9">
    <location>
        <begin position="143"/>
        <end position="163"/>
    </location>
</feature>
<comment type="subcellular location">
    <subcellularLocation>
        <location evidence="1">Membrane</location>
        <topology evidence="1">Multi-pass membrane protein</topology>
    </subcellularLocation>
</comment>
<evidence type="ECO:0000256" key="5">
    <source>
        <dbReference type="ARBA" id="ARBA00022692"/>
    </source>
</evidence>
<protein>
    <submittedName>
        <fullName evidence="10">Spore germination protein</fullName>
    </submittedName>
</protein>
<feature type="transmembrane region" description="Helical" evidence="9">
    <location>
        <begin position="38"/>
        <end position="60"/>
    </location>
</feature>
<feature type="compositionally biased region" description="Basic and acidic residues" evidence="8">
    <location>
        <begin position="420"/>
        <end position="429"/>
    </location>
</feature>
<reference evidence="10" key="1">
    <citation type="journal article" date="2021" name="PeerJ">
        <title>Extensive microbial diversity within the chicken gut microbiome revealed by metagenomics and culture.</title>
        <authorList>
            <person name="Gilroy R."/>
            <person name="Ravi A."/>
            <person name="Getino M."/>
            <person name="Pursley I."/>
            <person name="Horton D.L."/>
            <person name="Alikhan N.F."/>
            <person name="Baker D."/>
            <person name="Gharbi K."/>
            <person name="Hall N."/>
            <person name="Watson M."/>
            <person name="Adriaenssens E.M."/>
            <person name="Foster-Nyarko E."/>
            <person name="Jarju S."/>
            <person name="Secka A."/>
            <person name="Antonio M."/>
            <person name="Oren A."/>
            <person name="Chaudhuri R.R."/>
            <person name="La Ragione R."/>
            <person name="Hildebrand F."/>
            <person name="Pallen M.J."/>
        </authorList>
    </citation>
    <scope>NUCLEOTIDE SEQUENCE</scope>
    <source>
        <strain evidence="10">1345</strain>
    </source>
</reference>
<feature type="transmembrane region" description="Helical" evidence="9">
    <location>
        <begin position="183"/>
        <end position="201"/>
    </location>
</feature>
<evidence type="ECO:0000313" key="10">
    <source>
        <dbReference type="EMBL" id="HIY97202.1"/>
    </source>
</evidence>
<sequence length="449" mass="49222">MDKIKLRQICFLFAALMPVTKMIIYPATLCFYAKNDLLLSAAANFLLEGAVLALVILLAYRTDLTFFDLLKNTFGQAAARILYGLFALFFALSALLPILEQKGFVMQIFYENIPSLISFAPFFGVCFFACVKGFKTIGRAADIALPVFAVCFTVILLLSLPQADFSALLPVGGTGADGIFRGSLYGLNWYTDCLYPLFFLGHFEREKGAWWKIGLSFLAGAAAVLLFLGTFYGIFADIAVRQQNTLAQISKYTTSFTTLGRIDLLFIFALALVLVFALCVPLQMSVHCLCKAFGGCRPLLPAAAVNLLFLVFTIFFNYSYHRLQSFFTQNLWAVFAIFAYALPALALLLRKRPRCVPPPGNGAAANLEKSDKNCEKKRKKAENSDKIAEKRSFSGEKNTGAAHNESKGGAPAESAVSARGQDKPCGAERDESEMQAGARNAGGEENKHE</sequence>
<feature type="transmembrane region" description="Helical" evidence="9">
    <location>
        <begin position="112"/>
        <end position="131"/>
    </location>
</feature>
<feature type="region of interest" description="Disordered" evidence="8">
    <location>
        <begin position="360"/>
        <end position="449"/>
    </location>
</feature>
<comment type="caution">
    <text evidence="10">The sequence shown here is derived from an EMBL/GenBank/DDBJ whole genome shotgun (WGS) entry which is preliminary data.</text>
</comment>
<dbReference type="PANTHER" id="PTHR34975:SF2">
    <property type="entry name" value="SPORE GERMINATION PROTEIN A2"/>
    <property type="match status" value="1"/>
</dbReference>
<keyword evidence="3" id="KW-0813">Transport</keyword>
<accession>A0A9D2CT05</accession>
<evidence type="ECO:0000256" key="6">
    <source>
        <dbReference type="ARBA" id="ARBA00022989"/>
    </source>
</evidence>
<organism evidence="10 11">
    <name type="scientific">Candidatus Borkfalkia excrementigallinarum</name>
    <dbReference type="NCBI Taxonomy" id="2838506"/>
    <lineage>
        <taxon>Bacteria</taxon>
        <taxon>Bacillati</taxon>
        <taxon>Bacillota</taxon>
        <taxon>Clostridia</taxon>
        <taxon>Christensenellales</taxon>
        <taxon>Christensenellaceae</taxon>
        <taxon>Candidatus Borkfalkia</taxon>
    </lineage>
</organism>
<feature type="transmembrane region" description="Helical" evidence="9">
    <location>
        <begin position="213"/>
        <end position="235"/>
    </location>
</feature>
<feature type="transmembrane region" description="Helical" evidence="9">
    <location>
        <begin position="264"/>
        <end position="286"/>
    </location>
</feature>
<dbReference type="GO" id="GO:0009847">
    <property type="term" value="P:spore germination"/>
    <property type="evidence" value="ECO:0007669"/>
    <property type="project" value="InterPro"/>
</dbReference>
<dbReference type="Proteomes" id="UP000886750">
    <property type="component" value="Unassembled WGS sequence"/>
</dbReference>
<comment type="similarity">
    <text evidence="2">Belongs to the amino acid-polyamine-organocation (APC) superfamily. Spore germination protein (SGP) (TC 2.A.3.9) family.</text>
</comment>
<evidence type="ECO:0000256" key="1">
    <source>
        <dbReference type="ARBA" id="ARBA00004141"/>
    </source>
</evidence>
<evidence type="ECO:0000256" key="3">
    <source>
        <dbReference type="ARBA" id="ARBA00022448"/>
    </source>
</evidence>
<gene>
    <name evidence="10" type="ORF">H9729_05885</name>
</gene>